<evidence type="ECO:0000259" key="4">
    <source>
        <dbReference type="Pfam" id="PF00561"/>
    </source>
</evidence>
<dbReference type="GO" id="GO:0050163">
    <property type="term" value="F:oxaloacetate tautomerase activity"/>
    <property type="evidence" value="ECO:0007669"/>
    <property type="project" value="UniProtKB-ARBA"/>
</dbReference>
<dbReference type="SUPFAM" id="SSF53474">
    <property type="entry name" value="alpha/beta-Hydrolases"/>
    <property type="match status" value="1"/>
</dbReference>
<accession>A0A139HP73</accession>
<feature type="region of interest" description="Disordered" evidence="3">
    <location>
        <begin position="1"/>
        <end position="37"/>
    </location>
</feature>
<dbReference type="GO" id="GO:0016810">
    <property type="term" value="F:hydrolase activity, acting on carbon-nitrogen (but not peptide) bonds"/>
    <property type="evidence" value="ECO:0007669"/>
    <property type="project" value="InterPro"/>
</dbReference>
<dbReference type="Pfam" id="PF00561">
    <property type="entry name" value="Abhydrolase_1"/>
    <property type="match status" value="1"/>
</dbReference>
<keyword evidence="2" id="KW-0479">Metal-binding</keyword>
<evidence type="ECO:0000256" key="2">
    <source>
        <dbReference type="ARBA" id="ARBA00022723"/>
    </source>
</evidence>
<dbReference type="InterPro" id="IPR029058">
    <property type="entry name" value="AB_hydrolase_fold"/>
</dbReference>
<dbReference type="Gene3D" id="3.20.20.140">
    <property type="entry name" value="Metal-dependent hydrolases"/>
    <property type="match status" value="1"/>
</dbReference>
<dbReference type="SUPFAM" id="SSF51338">
    <property type="entry name" value="Composite domain of metallo-dependent hydrolases"/>
    <property type="match status" value="1"/>
</dbReference>
<dbReference type="GO" id="GO:0006107">
    <property type="term" value="P:oxaloacetate metabolic process"/>
    <property type="evidence" value="ECO:0007669"/>
    <property type="project" value="UniProtKB-ARBA"/>
</dbReference>
<dbReference type="GO" id="GO:0046872">
    <property type="term" value="F:metal ion binding"/>
    <property type="evidence" value="ECO:0007669"/>
    <property type="project" value="UniProtKB-KW"/>
</dbReference>
<dbReference type="PANTHER" id="PTHR11820:SF7">
    <property type="entry name" value="ACYLPYRUVASE FAHD1, MITOCHONDRIAL"/>
    <property type="match status" value="1"/>
</dbReference>
<dbReference type="InterPro" id="IPR011059">
    <property type="entry name" value="Metal-dep_hydrolase_composite"/>
</dbReference>
<dbReference type="Gene3D" id="3.90.850.10">
    <property type="entry name" value="Fumarylacetoacetase-like, C-terminal domain"/>
    <property type="match status" value="1"/>
</dbReference>
<dbReference type="OrthoDB" id="194468at2759"/>
<dbReference type="Proteomes" id="UP000070133">
    <property type="component" value="Unassembled WGS sequence"/>
</dbReference>
<dbReference type="PANTHER" id="PTHR11820">
    <property type="entry name" value="ACYLPYRUVASE"/>
    <property type="match status" value="1"/>
</dbReference>
<dbReference type="InterPro" id="IPR057744">
    <property type="entry name" value="OTAase-like"/>
</dbReference>
<dbReference type="Gene3D" id="2.30.40.10">
    <property type="entry name" value="Urease, subunit C, domain 1"/>
    <property type="match status" value="1"/>
</dbReference>
<evidence type="ECO:0000259" key="5">
    <source>
        <dbReference type="Pfam" id="PF01557"/>
    </source>
</evidence>
<evidence type="ECO:0000256" key="3">
    <source>
        <dbReference type="SAM" id="MobiDB-lite"/>
    </source>
</evidence>
<evidence type="ECO:0000256" key="1">
    <source>
        <dbReference type="ARBA" id="ARBA00010211"/>
    </source>
</evidence>
<proteinExistence type="inferred from homology"/>
<keyword evidence="8" id="KW-1185">Reference proteome</keyword>
<dbReference type="AlphaFoldDB" id="A0A139HP73"/>
<dbReference type="Pfam" id="PF01979">
    <property type="entry name" value="Amidohydro_1"/>
    <property type="match status" value="1"/>
</dbReference>
<dbReference type="Gene3D" id="3.40.50.1820">
    <property type="entry name" value="alpha/beta hydrolase"/>
    <property type="match status" value="1"/>
</dbReference>
<dbReference type="EMBL" id="LFZN01000022">
    <property type="protein sequence ID" value="KXT04295.1"/>
    <property type="molecule type" value="Genomic_DNA"/>
</dbReference>
<protein>
    <submittedName>
        <fullName evidence="7">Uncharacterized protein</fullName>
    </submittedName>
</protein>
<dbReference type="GO" id="GO:0018773">
    <property type="term" value="F:acetylpyruvate hydrolase activity"/>
    <property type="evidence" value="ECO:0007669"/>
    <property type="project" value="TreeGrafter"/>
</dbReference>
<dbReference type="InterPro" id="IPR006680">
    <property type="entry name" value="Amidohydro-rel"/>
</dbReference>
<evidence type="ECO:0000259" key="6">
    <source>
        <dbReference type="Pfam" id="PF01979"/>
    </source>
</evidence>
<feature type="domain" description="Amidohydrolase-related" evidence="6">
    <location>
        <begin position="113"/>
        <end position="457"/>
    </location>
</feature>
<dbReference type="FunFam" id="3.90.850.10:FF:000002">
    <property type="entry name" value="2-hydroxyhepta-2,4-diene-1,7-dioate isomerase"/>
    <property type="match status" value="1"/>
</dbReference>
<reference evidence="7 8" key="1">
    <citation type="submission" date="2015-07" db="EMBL/GenBank/DDBJ databases">
        <title>Comparative genomics of the Sigatoka disease complex on banana suggests a link between parallel evolutionary changes in Pseudocercospora fijiensis and Pseudocercospora eumusae and increased virulence on the banana host.</title>
        <authorList>
            <person name="Chang T.-C."/>
            <person name="Salvucci A."/>
            <person name="Crous P.W."/>
            <person name="Stergiopoulos I."/>
        </authorList>
    </citation>
    <scope>NUCLEOTIDE SEQUENCE [LARGE SCALE GENOMIC DNA]</scope>
    <source>
        <strain evidence="7 8">CBS 114824</strain>
    </source>
</reference>
<dbReference type="SUPFAM" id="SSF51556">
    <property type="entry name" value="Metallo-dependent hydrolases"/>
    <property type="match status" value="1"/>
</dbReference>
<dbReference type="CDD" id="cd01299">
    <property type="entry name" value="Met_dep_hydrolase_A"/>
    <property type="match status" value="1"/>
</dbReference>
<organism evidence="7 8">
    <name type="scientific">Pseudocercospora eumusae</name>
    <dbReference type="NCBI Taxonomy" id="321146"/>
    <lineage>
        <taxon>Eukaryota</taxon>
        <taxon>Fungi</taxon>
        <taxon>Dikarya</taxon>
        <taxon>Ascomycota</taxon>
        <taxon>Pezizomycotina</taxon>
        <taxon>Dothideomycetes</taxon>
        <taxon>Dothideomycetidae</taxon>
        <taxon>Mycosphaerellales</taxon>
        <taxon>Mycosphaerellaceae</taxon>
        <taxon>Pseudocercospora</taxon>
    </lineage>
</organism>
<sequence>MPPSAVNQSGLMSNGFQDSKLKGYSGVDTTNPHDEVHFDSKLQPKNYTIKGTDPDSKVLFRDVNIIDSSGREPFHGDVYVEGERIKYVGEVPNVNSLCRDPKVRTVEGRGRTLMSGLGDAHTHLTWDNGELSRLGDMGVEEHTLLTAQAAKTYLDSGYTMCYGAASAKERLDVVIRDAINAGQIPGPRYLANGKEMAVPDGELAAGITAFASGPLEMREVIRHHIKLGVDNIKLSMSGEQITETRDAQDCYYTDEETAACVDEAHRHGVRLCAHARARDSVKMCIKHGVDIIYHASWIDDEGMDMLEKNKHKHIVAPGLNWLYATVYEAGAFGYSFEKAEQVGYKKELEVAIKGLKEMHRRGITVLPGGDYGFAWTPHGTYARDLELFVKYLDFTPMESIVAATAGVAKLFMRENELGKIKPGYFADLVLVDGDPVSDIAVLQQHDKLNVIMINGRIHKASFREFHKLDSSQPIMDPQQKSELDHFVTYKLNDGTERTRVGHLDSEKGTITPVSYPSGTPITSLYQVIELDEEVIAGGSPFLLTDTLEVLAPLCGRDVLAVGKNYAEHAKEFNASGYDASDQVDMPSHPVIFTKRATSIIANEEDILLHDGFTQTLDYEGEIGVIVGKGGSQISEQDAPGHVWGYTIINDITAREKQRDHKQFYIGKSGDSYCPMGPMAVPKASLPDTLTVTTHVNGELRQKGTTNDLIFSVNRLIATLSESQTLRPGDVIATGTPAGVGFGLQPPVFLQPGDVVEISVTGLGTLRNKVVKADSNTNHVMKRVQGESHSPVSNIERSNGGLGLTTLPSGKKLFAKTIGKGPQLVICVHGLGGTHSFYSPILQGLGLDTDDNSQYTVLLFDLEGHGLSPTSAKSKVTIESYAEDISGLVRALKLPTDQGVTILAHSMGCFIASLYASRHPHIVRDLILIGPAPCPLPAAGADASLERAATVRESGMRDIALTVAKNATSSFTRSSRPLAYSTVQMSLLSQDPEGYAKGCTALAGARNLEPDFYKNAGKSVVKQILIITGDQDKISSPETAKKVAEDMGVVNTIVLKDTGHWHAFEDPDGLTKAVREFLKM</sequence>
<evidence type="ECO:0000313" key="7">
    <source>
        <dbReference type="EMBL" id="KXT04295.1"/>
    </source>
</evidence>
<dbReference type="InterPro" id="IPR036663">
    <property type="entry name" value="Fumarylacetoacetase_C_sf"/>
</dbReference>
<comment type="similarity">
    <text evidence="1">Belongs to the FAH family.</text>
</comment>
<feature type="domain" description="AB hydrolase-1" evidence="4">
    <location>
        <begin position="823"/>
        <end position="1066"/>
    </location>
</feature>
<dbReference type="InterPro" id="IPR032466">
    <property type="entry name" value="Metal_Hydrolase"/>
</dbReference>
<evidence type="ECO:0000313" key="8">
    <source>
        <dbReference type="Proteomes" id="UP000070133"/>
    </source>
</evidence>
<comment type="caution">
    <text evidence="7">The sequence shown here is derived from an EMBL/GenBank/DDBJ whole genome shotgun (WGS) entry which is preliminary data.</text>
</comment>
<feature type="compositionally biased region" description="Polar residues" evidence="3">
    <location>
        <begin position="1"/>
        <end position="17"/>
    </location>
</feature>
<name>A0A139HP73_9PEZI</name>
<gene>
    <name evidence="7" type="ORF">AC578_7964</name>
</gene>
<dbReference type="InterPro" id="IPR000073">
    <property type="entry name" value="AB_hydrolase_1"/>
</dbReference>
<dbReference type="Pfam" id="PF01557">
    <property type="entry name" value="FAA_hydrolase"/>
    <property type="match status" value="1"/>
</dbReference>
<dbReference type="STRING" id="321146.A0A139HP73"/>
<dbReference type="SUPFAM" id="SSF56529">
    <property type="entry name" value="FAH"/>
    <property type="match status" value="1"/>
</dbReference>
<dbReference type="InterPro" id="IPR011234">
    <property type="entry name" value="Fumarylacetoacetase-like_C"/>
</dbReference>
<feature type="domain" description="Fumarylacetoacetase-like C-terminal" evidence="5">
    <location>
        <begin position="558"/>
        <end position="770"/>
    </location>
</feature>